<sequence>MNITINAAKPVKFSEKAIAARLAASGSLIADVKLDGLRCHLIIKPTADIGGRRAARCYAMSRTNKMIPSLVELFSTPEEQVRLAGFLAECRYPDGVIVDGEALVKGMTFQQSSGRLRSKKPLPVNQLLFYVYGILPLSEITANDKRDIDTANCVMQMHVRVALHQLRANMPEVAWTETPSYDVFTMDELNELYETVRAAGHEGLVVKDPMDCWHRGKKVGWWKMKPEDAIDGRVVGLLWGTAGKKYEGKVIGFEVELEDNGHVVRCDGLTDAQIDEYTANVIQSRSLETAWDEGEGNPFYHWAIQVKYMERTEDGSLRHPKFDCWRGTETDPTLKA</sequence>
<dbReference type="GO" id="GO:0006310">
    <property type="term" value="P:DNA recombination"/>
    <property type="evidence" value="ECO:0007669"/>
    <property type="project" value="InterPro"/>
</dbReference>
<evidence type="ECO:0000259" key="9">
    <source>
        <dbReference type="PROSITE" id="PS50160"/>
    </source>
</evidence>
<dbReference type="PIRSF" id="PIRSF001600">
    <property type="entry name" value="DNA_ligase_phage_T3"/>
    <property type="match status" value="1"/>
</dbReference>
<dbReference type="PROSITE" id="PS50160">
    <property type="entry name" value="DNA_LIGASE_A3"/>
    <property type="match status" value="1"/>
</dbReference>
<dbReference type="InterPro" id="IPR012310">
    <property type="entry name" value="DNA_ligase_ATP-dep_cent"/>
</dbReference>
<proteinExistence type="inferred from homology"/>
<dbReference type="Gene3D" id="3.30.1490.70">
    <property type="match status" value="1"/>
</dbReference>
<dbReference type="SUPFAM" id="SSF50249">
    <property type="entry name" value="Nucleic acid-binding proteins"/>
    <property type="match status" value="1"/>
</dbReference>
<protein>
    <recommendedName>
        <fullName evidence="3">DNA ligase</fullName>
    </recommendedName>
</protein>
<dbReference type="GO" id="GO:0003690">
    <property type="term" value="F:double-stranded DNA binding"/>
    <property type="evidence" value="ECO:0007669"/>
    <property type="project" value="InterPro"/>
</dbReference>
<dbReference type="InterPro" id="IPR016306">
    <property type="entry name" value="DNA_ligase_T7"/>
</dbReference>
<evidence type="ECO:0000256" key="5">
    <source>
        <dbReference type="ARBA" id="ARBA00022705"/>
    </source>
</evidence>
<dbReference type="Gene3D" id="2.40.50.140">
    <property type="entry name" value="Nucleic acid-binding proteins"/>
    <property type="match status" value="1"/>
</dbReference>
<comment type="similarity">
    <text evidence="2">Belongs to the ATP-dependent DNA ligase family.</text>
</comment>
<dbReference type="EMBL" id="MT740748">
    <property type="protein sequence ID" value="QOC54739.1"/>
    <property type="molecule type" value="Genomic_DNA"/>
</dbReference>
<evidence type="ECO:0000256" key="8">
    <source>
        <dbReference type="PIRSR" id="PIRSR001600-50"/>
    </source>
</evidence>
<keyword evidence="7" id="KW-0234">DNA repair</keyword>
<evidence type="ECO:0000256" key="4">
    <source>
        <dbReference type="ARBA" id="ARBA00022598"/>
    </source>
</evidence>
<dbReference type="InterPro" id="IPR041559">
    <property type="entry name" value="DNA_ligase_ATP-dep_T7_C"/>
</dbReference>
<keyword evidence="11" id="KW-1185">Reference proteome</keyword>
<feature type="active site" description="N6-AMP-lysine intermediate" evidence="8">
    <location>
        <position position="33"/>
    </location>
</feature>
<dbReference type="Gene3D" id="3.30.470.30">
    <property type="entry name" value="DNA ligase/mRNA capping enzyme"/>
    <property type="match status" value="1"/>
</dbReference>
<dbReference type="Pfam" id="PF17879">
    <property type="entry name" value="DNA_ligase_C"/>
    <property type="match status" value="1"/>
</dbReference>
<name>A0A7S6L0Y6_9CAUD</name>
<evidence type="ECO:0000256" key="3">
    <source>
        <dbReference type="ARBA" id="ARBA00013308"/>
    </source>
</evidence>
<dbReference type="SUPFAM" id="SSF56091">
    <property type="entry name" value="DNA ligase/mRNA capping enzyme, catalytic domain"/>
    <property type="match status" value="1"/>
</dbReference>
<evidence type="ECO:0000313" key="11">
    <source>
        <dbReference type="Proteomes" id="UP000595970"/>
    </source>
</evidence>
<evidence type="ECO:0000313" key="10">
    <source>
        <dbReference type="EMBL" id="QOC54739.1"/>
    </source>
</evidence>
<dbReference type="PANTHER" id="PTHR47810:SF1">
    <property type="entry name" value="DNA LIGASE B"/>
    <property type="match status" value="1"/>
</dbReference>
<dbReference type="PANTHER" id="PTHR47810">
    <property type="entry name" value="DNA LIGASE"/>
    <property type="match status" value="1"/>
</dbReference>
<reference evidence="10 11" key="1">
    <citation type="journal article" date="2021" name="Arch.">
        <title>Characterization of bacteriophage T7-Ah reveals its lytic activity against a subset of both mesophilic and psychrophilic Aeromonas salmonicida strains.</title>
        <authorList>
            <person name="Leduc G.R."/>
            <person name="Paquet V.E."/>
            <person name="Vincent A.T."/>
            <person name="Charette S.J."/>
        </authorList>
    </citation>
    <scope>NUCLEOTIDE SEQUENCE [LARGE SCALE GENOMIC DNA]</scope>
</reference>
<dbReference type="GO" id="GO:0006260">
    <property type="term" value="P:DNA replication"/>
    <property type="evidence" value="ECO:0007669"/>
    <property type="project" value="UniProtKB-KW"/>
</dbReference>
<dbReference type="InterPro" id="IPR012340">
    <property type="entry name" value="NA-bd_OB-fold"/>
</dbReference>
<keyword evidence="4 10" id="KW-0436">Ligase</keyword>
<dbReference type="InterPro" id="IPR050326">
    <property type="entry name" value="NAD_dep_DNA_ligaseB"/>
</dbReference>
<feature type="domain" description="ATP-dependent DNA ligase family profile" evidence="9">
    <location>
        <begin position="160"/>
        <end position="227"/>
    </location>
</feature>
<dbReference type="GO" id="GO:0006281">
    <property type="term" value="P:DNA repair"/>
    <property type="evidence" value="ECO:0007669"/>
    <property type="project" value="UniProtKB-KW"/>
</dbReference>
<dbReference type="Proteomes" id="UP000595970">
    <property type="component" value="Segment"/>
</dbReference>
<evidence type="ECO:0000256" key="2">
    <source>
        <dbReference type="ARBA" id="ARBA00007572"/>
    </source>
</evidence>
<keyword evidence="5" id="KW-0235">DNA replication</keyword>
<evidence type="ECO:0000256" key="6">
    <source>
        <dbReference type="ARBA" id="ARBA00022763"/>
    </source>
</evidence>
<organism evidence="10 11">
    <name type="scientific">Aeromonas phage T7-Ah</name>
    <dbReference type="NCBI Taxonomy" id="2759196"/>
    <lineage>
        <taxon>Viruses</taxon>
        <taxon>Duplodnaviria</taxon>
        <taxon>Heunggongvirae</taxon>
        <taxon>Uroviricota</taxon>
        <taxon>Caudoviricetes</taxon>
        <taxon>Autographivirales</taxon>
        <taxon>Autotranscriptaviridae</taxon>
        <taxon>Studiervirinae</taxon>
        <taxon>Armandvirus</taxon>
        <taxon>Armandvirus T7Ah</taxon>
    </lineage>
</organism>
<dbReference type="Pfam" id="PF01068">
    <property type="entry name" value="DNA_ligase_A_M"/>
    <property type="match status" value="1"/>
</dbReference>
<dbReference type="GO" id="GO:0003910">
    <property type="term" value="F:DNA ligase (ATP) activity"/>
    <property type="evidence" value="ECO:0007669"/>
    <property type="project" value="InterPro"/>
</dbReference>
<evidence type="ECO:0000256" key="1">
    <source>
        <dbReference type="ARBA" id="ARBA00001968"/>
    </source>
</evidence>
<evidence type="ECO:0000256" key="7">
    <source>
        <dbReference type="ARBA" id="ARBA00023204"/>
    </source>
</evidence>
<accession>A0A7S6L0Y6</accession>
<keyword evidence="6" id="KW-0227">DNA damage</keyword>
<comment type="cofactor">
    <cofactor evidence="1">
        <name>a divalent metal cation</name>
        <dbReference type="ChEBI" id="CHEBI:60240"/>
    </cofactor>
</comment>
<dbReference type="GO" id="GO:0005524">
    <property type="term" value="F:ATP binding"/>
    <property type="evidence" value="ECO:0007669"/>
    <property type="project" value="InterPro"/>
</dbReference>